<dbReference type="NCBIfam" id="TIGR02473">
    <property type="entry name" value="flagell_FliJ"/>
    <property type="match status" value="1"/>
</dbReference>
<keyword evidence="6" id="KW-0145">Chemotaxis</keyword>
<evidence type="ECO:0000256" key="11">
    <source>
        <dbReference type="SAM" id="Coils"/>
    </source>
</evidence>
<sequence length="150" mass="18266">MRKFYFSLQKVLEIKEQILKNLKSELNNFNQQLKNIEYEIVSLLEKYDETNKEFNEKSSVSISVGEMSYYKMYMSSMLRYVEKKEDDKLQLNKKIESKRREIINMNIEISSLEKLREKELMKYNEALMKSEEIFIDEFVANSRMIKQYMF</sequence>
<evidence type="ECO:0000256" key="5">
    <source>
        <dbReference type="ARBA" id="ARBA00022475"/>
    </source>
</evidence>
<keyword evidence="12" id="KW-0969">Cilium</keyword>
<evidence type="ECO:0000256" key="9">
    <source>
        <dbReference type="ARBA" id="ARBA00023136"/>
    </source>
</evidence>
<keyword evidence="5" id="KW-1003">Cell membrane</keyword>
<keyword evidence="11" id="KW-0175">Coiled coil</keyword>
<dbReference type="Proteomes" id="UP001519342">
    <property type="component" value="Unassembled WGS sequence"/>
</dbReference>
<keyword evidence="9" id="KW-0472">Membrane</keyword>
<feature type="coiled-coil region" evidence="11">
    <location>
        <begin position="12"/>
        <end position="53"/>
    </location>
</feature>
<evidence type="ECO:0000256" key="8">
    <source>
        <dbReference type="ARBA" id="ARBA00022927"/>
    </source>
</evidence>
<name>A0ABS4GDH4_9FIRM</name>
<dbReference type="EMBL" id="JAGGKS010000004">
    <property type="protein sequence ID" value="MBP1925751.1"/>
    <property type="molecule type" value="Genomic_DNA"/>
</dbReference>
<dbReference type="Gene3D" id="1.10.287.1700">
    <property type="match status" value="1"/>
</dbReference>
<evidence type="ECO:0000256" key="6">
    <source>
        <dbReference type="ARBA" id="ARBA00022500"/>
    </source>
</evidence>
<keyword evidence="7" id="KW-1005">Bacterial flagellum biogenesis</keyword>
<dbReference type="InterPro" id="IPR012823">
    <property type="entry name" value="Flagell_FliJ"/>
</dbReference>
<evidence type="ECO:0000256" key="1">
    <source>
        <dbReference type="ARBA" id="ARBA00004413"/>
    </source>
</evidence>
<gene>
    <name evidence="12" type="ORF">J2Z76_001612</name>
</gene>
<evidence type="ECO:0000256" key="3">
    <source>
        <dbReference type="ARBA" id="ARBA00020392"/>
    </source>
</evidence>
<dbReference type="RefSeq" id="WP_209511495.1">
    <property type="nucleotide sequence ID" value="NZ_JAGGKS010000004.1"/>
</dbReference>
<comment type="similarity">
    <text evidence="2">Belongs to the FliJ family.</text>
</comment>
<evidence type="ECO:0000313" key="12">
    <source>
        <dbReference type="EMBL" id="MBP1925751.1"/>
    </source>
</evidence>
<organism evidence="12 13">
    <name type="scientific">Sedimentibacter acidaminivorans</name>
    <dbReference type="NCBI Taxonomy" id="913099"/>
    <lineage>
        <taxon>Bacteria</taxon>
        <taxon>Bacillati</taxon>
        <taxon>Bacillota</taxon>
        <taxon>Tissierellia</taxon>
        <taxon>Sedimentibacter</taxon>
    </lineage>
</organism>
<evidence type="ECO:0000256" key="2">
    <source>
        <dbReference type="ARBA" id="ARBA00010004"/>
    </source>
</evidence>
<proteinExistence type="inferred from homology"/>
<dbReference type="InterPro" id="IPR053716">
    <property type="entry name" value="Flag_assembly_chemotaxis_eff"/>
</dbReference>
<keyword evidence="12" id="KW-0282">Flagellum</keyword>
<keyword evidence="13" id="KW-1185">Reference proteome</keyword>
<evidence type="ECO:0000256" key="4">
    <source>
        <dbReference type="ARBA" id="ARBA00022448"/>
    </source>
</evidence>
<keyword evidence="10" id="KW-1006">Bacterial flagellum protein export</keyword>
<comment type="subcellular location">
    <subcellularLocation>
        <location evidence="1">Cell membrane</location>
        <topology evidence="1">Peripheral membrane protein</topology>
        <orientation evidence="1">Cytoplasmic side</orientation>
    </subcellularLocation>
</comment>
<evidence type="ECO:0000256" key="10">
    <source>
        <dbReference type="ARBA" id="ARBA00023225"/>
    </source>
</evidence>
<protein>
    <recommendedName>
        <fullName evidence="3">Flagellar FliJ protein</fullName>
    </recommendedName>
</protein>
<keyword evidence="12" id="KW-0966">Cell projection</keyword>
<feature type="coiled-coil region" evidence="11">
    <location>
        <begin position="81"/>
        <end position="115"/>
    </location>
</feature>
<evidence type="ECO:0000256" key="7">
    <source>
        <dbReference type="ARBA" id="ARBA00022795"/>
    </source>
</evidence>
<comment type="caution">
    <text evidence="12">The sequence shown here is derived from an EMBL/GenBank/DDBJ whole genome shotgun (WGS) entry which is preliminary data.</text>
</comment>
<keyword evidence="4" id="KW-0813">Transport</keyword>
<reference evidence="12 13" key="1">
    <citation type="submission" date="2021-03" db="EMBL/GenBank/DDBJ databases">
        <title>Genomic Encyclopedia of Type Strains, Phase IV (KMG-IV): sequencing the most valuable type-strain genomes for metagenomic binning, comparative biology and taxonomic classification.</title>
        <authorList>
            <person name="Goeker M."/>
        </authorList>
    </citation>
    <scope>NUCLEOTIDE SEQUENCE [LARGE SCALE GENOMIC DNA]</scope>
    <source>
        <strain evidence="12 13">DSM 24004</strain>
    </source>
</reference>
<accession>A0ABS4GDH4</accession>
<dbReference type="Pfam" id="PF02050">
    <property type="entry name" value="FliJ"/>
    <property type="match status" value="1"/>
</dbReference>
<keyword evidence="8" id="KW-0653">Protein transport</keyword>
<evidence type="ECO:0000313" key="13">
    <source>
        <dbReference type="Proteomes" id="UP001519342"/>
    </source>
</evidence>